<organism evidence="2">
    <name type="scientific">Tetraodon nigroviridis</name>
    <name type="common">Spotted green pufferfish</name>
    <name type="synonym">Chelonodon nigroviridis</name>
    <dbReference type="NCBI Taxonomy" id="99883"/>
    <lineage>
        <taxon>Eukaryota</taxon>
        <taxon>Metazoa</taxon>
        <taxon>Chordata</taxon>
        <taxon>Craniata</taxon>
        <taxon>Vertebrata</taxon>
        <taxon>Euteleostomi</taxon>
        <taxon>Actinopterygii</taxon>
        <taxon>Neopterygii</taxon>
        <taxon>Teleostei</taxon>
        <taxon>Neoteleostei</taxon>
        <taxon>Acanthomorphata</taxon>
        <taxon>Eupercaria</taxon>
        <taxon>Tetraodontiformes</taxon>
        <taxon>Tetradontoidea</taxon>
        <taxon>Tetraodontidae</taxon>
        <taxon>Tetraodon</taxon>
    </lineage>
</organism>
<dbReference type="EMBL" id="CAAE01015019">
    <property type="protein sequence ID" value="CAG10416.1"/>
    <property type="molecule type" value="Genomic_DNA"/>
</dbReference>
<name>Q4RMG6_TETNG</name>
<evidence type="ECO:0000313" key="2">
    <source>
        <dbReference type="EMBL" id="CAG10416.1"/>
    </source>
</evidence>
<accession>Q4RMG6</accession>
<protein>
    <submittedName>
        <fullName evidence="2">(spotted green pufferfish) hypothetical protein</fullName>
    </submittedName>
</protein>
<proteinExistence type="predicted"/>
<sequence length="146" mass="16303">MHYSNWLIGVKNRACLRNACKTPPNSDCNNRGNTVDMQINNPIPGGKISELVVTVQLWKKGKKGNRGGGKDGIYGVKYEGLEGKIRLDWHFPLPHFTAPHLLMPKRQRGSRNPRSESALPSPGQSGGRRRARLPRRRSAEGLANQR</sequence>
<dbReference type="KEGG" id="tng:GSTEN00032044G001"/>
<gene>
    <name evidence="2" type="ORF">GSTENG00032044001</name>
</gene>
<reference evidence="2" key="1">
    <citation type="journal article" date="2004" name="Nature">
        <title>Genome duplication in the teleost fish Tetraodon nigroviridis reveals the early vertebrate proto-karyotype.</title>
        <authorList>
            <person name="Jaillon O."/>
            <person name="Aury J.-M."/>
            <person name="Brunet F."/>
            <person name="Petit J.-L."/>
            <person name="Stange-Thomann N."/>
            <person name="Mauceli E."/>
            <person name="Bouneau L."/>
            <person name="Fischer C."/>
            <person name="Ozouf-Costaz C."/>
            <person name="Bernot A."/>
            <person name="Nicaud S."/>
            <person name="Jaffe D."/>
            <person name="Fisher S."/>
            <person name="Lutfalla G."/>
            <person name="Dossat C."/>
            <person name="Segurens B."/>
            <person name="Dasilva C."/>
            <person name="Salanoubat M."/>
            <person name="Levy M."/>
            <person name="Boudet N."/>
            <person name="Castellano S."/>
            <person name="Anthouard V."/>
            <person name="Jubin C."/>
            <person name="Castelli V."/>
            <person name="Katinka M."/>
            <person name="Vacherie B."/>
            <person name="Biemont C."/>
            <person name="Skalli Z."/>
            <person name="Cattolico L."/>
            <person name="Poulain J."/>
            <person name="De Berardinis V."/>
            <person name="Cruaud C."/>
            <person name="Duprat S."/>
            <person name="Brottier P."/>
            <person name="Coutanceau J.-P."/>
            <person name="Gouzy J."/>
            <person name="Parra G."/>
            <person name="Lardier G."/>
            <person name="Chapple C."/>
            <person name="McKernan K.J."/>
            <person name="McEwan P."/>
            <person name="Bosak S."/>
            <person name="Kellis M."/>
            <person name="Volff J.-N."/>
            <person name="Guigo R."/>
            <person name="Zody M.C."/>
            <person name="Mesirov J."/>
            <person name="Lindblad-Toh K."/>
            <person name="Birren B."/>
            <person name="Nusbaum C."/>
            <person name="Kahn D."/>
            <person name="Robinson-Rechavi M."/>
            <person name="Laudet V."/>
            <person name="Schachter V."/>
            <person name="Quetier F."/>
            <person name="Saurin W."/>
            <person name="Scarpelli C."/>
            <person name="Wincker P."/>
            <person name="Lander E.S."/>
            <person name="Weissenbach J."/>
            <person name="Roest Crollius H."/>
        </authorList>
    </citation>
    <scope>NUCLEOTIDE SEQUENCE [LARGE SCALE GENOMIC DNA]</scope>
</reference>
<reference evidence="2" key="2">
    <citation type="submission" date="2004-02" db="EMBL/GenBank/DDBJ databases">
        <authorList>
            <consortium name="Genoscope"/>
            <consortium name="Whitehead Institute Centre for Genome Research"/>
        </authorList>
    </citation>
    <scope>NUCLEOTIDE SEQUENCE</scope>
</reference>
<feature type="compositionally biased region" description="Basic residues" evidence="1">
    <location>
        <begin position="127"/>
        <end position="136"/>
    </location>
</feature>
<evidence type="ECO:0000256" key="1">
    <source>
        <dbReference type="SAM" id="MobiDB-lite"/>
    </source>
</evidence>
<dbReference type="AlphaFoldDB" id="Q4RMG6"/>
<comment type="caution">
    <text evidence="2">The sequence shown here is derived from an EMBL/GenBank/DDBJ whole genome shotgun (WGS) entry which is preliminary data.</text>
</comment>
<feature type="region of interest" description="Disordered" evidence="1">
    <location>
        <begin position="98"/>
        <end position="146"/>
    </location>
</feature>